<dbReference type="EMBL" id="JABBWD010000055">
    <property type="protein sequence ID" value="KAG1771961.1"/>
    <property type="molecule type" value="Genomic_DNA"/>
</dbReference>
<dbReference type="OrthoDB" id="341421at2759"/>
<gene>
    <name evidence="1" type="ORF">EV702DRAFT_629279</name>
</gene>
<sequence length="404" mass="45153">MGLGKIATVAPLAPDSEEDTVTKYIVRRWDEIYPWMRFFARNCLPPPYDVLVAPPRPDLCNVFDAAKICISPLTIICTRSEEGRHLLRSSVSVQHFIAQLWIFVGNIRGDVLPGDPGTTNDGFIPMLRTTFALTNYVCVSESEDPDKITLPVSNYIHAAGGVKPVVITLLKYIRRITRDAAAVKEPQSWTTCDESVQLLHFYTVGLNYSFQFLQTISRQDASCRAQLIQQGSIRMVVDTITQISPRILVQANKELDFDPSMGLAARQNVLWSGYSYIASAIRDADDGITGVCQAIDAGLLQNLAKAVVCPAHANRRDHPPRNCMGDIELLFLLATFCIYDRVVRSIFRHWFLVQSAPMEKPEPRDKGLAIALGFVLTSTIDAMKHRNVEPINFHEYRCSGPGVR</sequence>
<name>A0A9P6ZM65_9AGAM</name>
<protein>
    <submittedName>
        <fullName evidence="1">Uncharacterized protein</fullName>
    </submittedName>
</protein>
<dbReference type="AlphaFoldDB" id="A0A9P6ZM65"/>
<dbReference type="Proteomes" id="UP000714275">
    <property type="component" value="Unassembled WGS sequence"/>
</dbReference>
<proteinExistence type="predicted"/>
<evidence type="ECO:0000313" key="2">
    <source>
        <dbReference type="Proteomes" id="UP000714275"/>
    </source>
</evidence>
<comment type="caution">
    <text evidence="1">The sequence shown here is derived from an EMBL/GenBank/DDBJ whole genome shotgun (WGS) entry which is preliminary data.</text>
</comment>
<accession>A0A9P6ZM65</accession>
<keyword evidence="2" id="KW-1185">Reference proteome</keyword>
<evidence type="ECO:0000313" key="1">
    <source>
        <dbReference type="EMBL" id="KAG1771961.1"/>
    </source>
</evidence>
<organism evidence="1 2">
    <name type="scientific">Suillus placidus</name>
    <dbReference type="NCBI Taxonomy" id="48579"/>
    <lineage>
        <taxon>Eukaryota</taxon>
        <taxon>Fungi</taxon>
        <taxon>Dikarya</taxon>
        <taxon>Basidiomycota</taxon>
        <taxon>Agaricomycotina</taxon>
        <taxon>Agaricomycetes</taxon>
        <taxon>Agaricomycetidae</taxon>
        <taxon>Boletales</taxon>
        <taxon>Suillineae</taxon>
        <taxon>Suillaceae</taxon>
        <taxon>Suillus</taxon>
    </lineage>
</organism>
<reference evidence="1" key="1">
    <citation type="journal article" date="2020" name="New Phytol.">
        <title>Comparative genomics reveals dynamic genome evolution in host specialist ectomycorrhizal fungi.</title>
        <authorList>
            <person name="Lofgren L.A."/>
            <person name="Nguyen N.H."/>
            <person name="Vilgalys R."/>
            <person name="Ruytinx J."/>
            <person name="Liao H.L."/>
            <person name="Branco S."/>
            <person name="Kuo A."/>
            <person name="LaButti K."/>
            <person name="Lipzen A."/>
            <person name="Andreopoulos W."/>
            <person name="Pangilinan J."/>
            <person name="Riley R."/>
            <person name="Hundley H."/>
            <person name="Na H."/>
            <person name="Barry K."/>
            <person name="Grigoriev I.V."/>
            <person name="Stajich J.E."/>
            <person name="Kennedy P.G."/>
        </authorList>
    </citation>
    <scope>NUCLEOTIDE SEQUENCE</scope>
    <source>
        <strain evidence="1">DOB743</strain>
    </source>
</reference>